<dbReference type="Proteomes" id="UP001500804">
    <property type="component" value="Unassembled WGS sequence"/>
</dbReference>
<dbReference type="PROSITE" id="PS50980">
    <property type="entry name" value="COA_CT_NTER"/>
    <property type="match status" value="1"/>
</dbReference>
<name>A0ABP9NAZ6_9PSEU</name>
<dbReference type="InterPro" id="IPR011762">
    <property type="entry name" value="COA_CT_N"/>
</dbReference>
<protein>
    <submittedName>
        <fullName evidence="5">Carboxyl transferase domain-containing protein</fullName>
    </submittedName>
</protein>
<keyword evidence="1 5" id="KW-0808">Transferase</keyword>
<dbReference type="RefSeq" id="WP_345603496.1">
    <property type="nucleotide sequence ID" value="NZ_BAABJO010000003.1"/>
</dbReference>
<feature type="domain" description="CoA carboxyltransferase C-terminal" evidence="4">
    <location>
        <begin position="236"/>
        <end position="476"/>
    </location>
</feature>
<gene>
    <name evidence="5" type="ORF">GCM10023320_09290</name>
</gene>
<dbReference type="PANTHER" id="PTHR42995:SF5">
    <property type="entry name" value="ACETYL-COENZYME A CARBOXYLASE CARBOXYL TRANSFERASE SUBUNIT BETA, CHLOROPLASTIC"/>
    <property type="match status" value="1"/>
</dbReference>
<organism evidence="5 6">
    <name type="scientific">Pseudonocardia adelaidensis</name>
    <dbReference type="NCBI Taxonomy" id="648754"/>
    <lineage>
        <taxon>Bacteria</taxon>
        <taxon>Bacillati</taxon>
        <taxon>Actinomycetota</taxon>
        <taxon>Actinomycetes</taxon>
        <taxon>Pseudonocardiales</taxon>
        <taxon>Pseudonocardiaceae</taxon>
        <taxon>Pseudonocardia</taxon>
    </lineage>
</organism>
<reference evidence="6" key="1">
    <citation type="journal article" date="2019" name="Int. J. Syst. Evol. Microbiol.">
        <title>The Global Catalogue of Microorganisms (GCM) 10K type strain sequencing project: providing services to taxonomists for standard genome sequencing and annotation.</title>
        <authorList>
            <consortium name="The Broad Institute Genomics Platform"/>
            <consortium name="The Broad Institute Genome Sequencing Center for Infectious Disease"/>
            <person name="Wu L."/>
            <person name="Ma J."/>
        </authorList>
    </citation>
    <scope>NUCLEOTIDE SEQUENCE [LARGE SCALE GENOMIC DNA]</scope>
    <source>
        <strain evidence="6">JCM 18302</strain>
    </source>
</reference>
<accession>A0ABP9NAZ6</accession>
<evidence type="ECO:0000313" key="6">
    <source>
        <dbReference type="Proteomes" id="UP001500804"/>
    </source>
</evidence>
<dbReference type="InterPro" id="IPR000438">
    <property type="entry name" value="Acetyl_CoA_COase_Trfase_b_su"/>
</dbReference>
<dbReference type="PRINTS" id="PR01070">
    <property type="entry name" value="ACCCTRFRASEB"/>
</dbReference>
<sequence>MIRSSLRARDLIELVLGGTFVSWDTPVDLAGLDPEYAAQLVAARERAGTDEAVVTGAGTIDGTAVAVIASEFAFLAGSIGRATAHRIVTAVHRATRERLPLLVATCSGGTRMQEGTPAFVEMISISKAIVAHRAAGLPYLVYLRNPTTGGVFASWGSLGHVTVAEPGALIGFLGPRIVEAVTGAPFPSGVQVAENLVRKGVIDGVVAPDELAGVARRVLRLLTPHTASGAAVEPAPPAPPATRTTSTWESVLLTRRPDRPGVRDLLRLGADDVIPLSGTGDGQRDAGLLLALTAFDGVPCVLVGQDRRHQTPDRPLGPTALREARRGMRLAEELRLPLVAVIDTPGAALSPQAEEGALAGEIARCLADMSSLSVPSVSVLLGQGSGGAALALLPADRVIAAEHAWLSPLPPEGASAIVHHDTAHASLMAERQKVSAFDLLDAGIVHVLVPERPAAHEDPRAFVRTVLAACVAAIRDVTRTGRA</sequence>
<feature type="region of interest" description="Disordered" evidence="2">
    <location>
        <begin position="228"/>
        <end position="247"/>
    </location>
</feature>
<dbReference type="InterPro" id="IPR029045">
    <property type="entry name" value="ClpP/crotonase-like_dom_sf"/>
</dbReference>
<dbReference type="Gene3D" id="3.90.226.10">
    <property type="entry name" value="2-enoyl-CoA Hydratase, Chain A, domain 1"/>
    <property type="match status" value="2"/>
</dbReference>
<dbReference type="GO" id="GO:0016740">
    <property type="term" value="F:transferase activity"/>
    <property type="evidence" value="ECO:0007669"/>
    <property type="project" value="UniProtKB-KW"/>
</dbReference>
<evidence type="ECO:0000256" key="2">
    <source>
        <dbReference type="SAM" id="MobiDB-lite"/>
    </source>
</evidence>
<dbReference type="SUPFAM" id="SSF52096">
    <property type="entry name" value="ClpP/crotonase"/>
    <property type="match status" value="2"/>
</dbReference>
<evidence type="ECO:0000259" key="4">
    <source>
        <dbReference type="PROSITE" id="PS50989"/>
    </source>
</evidence>
<proteinExistence type="predicted"/>
<dbReference type="PANTHER" id="PTHR42995">
    <property type="entry name" value="ACETYL-COENZYME A CARBOXYLASE CARBOXYL TRANSFERASE SUBUNIT BETA, CHLOROPLASTIC"/>
    <property type="match status" value="1"/>
</dbReference>
<dbReference type="Pfam" id="PF01039">
    <property type="entry name" value="Carboxyl_trans"/>
    <property type="match status" value="1"/>
</dbReference>
<comment type="caution">
    <text evidence="5">The sequence shown here is derived from an EMBL/GenBank/DDBJ whole genome shotgun (WGS) entry which is preliminary data.</text>
</comment>
<evidence type="ECO:0000256" key="1">
    <source>
        <dbReference type="ARBA" id="ARBA00022679"/>
    </source>
</evidence>
<feature type="domain" description="CoA carboxyltransferase N-terminal" evidence="3">
    <location>
        <begin position="1"/>
        <end position="237"/>
    </location>
</feature>
<dbReference type="PROSITE" id="PS50989">
    <property type="entry name" value="COA_CT_CTER"/>
    <property type="match status" value="1"/>
</dbReference>
<evidence type="ECO:0000259" key="3">
    <source>
        <dbReference type="PROSITE" id="PS50980"/>
    </source>
</evidence>
<dbReference type="InterPro" id="IPR011763">
    <property type="entry name" value="COA_CT_C"/>
</dbReference>
<dbReference type="InterPro" id="IPR034733">
    <property type="entry name" value="AcCoA_carboxyl_beta"/>
</dbReference>
<keyword evidence="6" id="KW-1185">Reference proteome</keyword>
<evidence type="ECO:0000313" key="5">
    <source>
        <dbReference type="EMBL" id="GAA5113532.1"/>
    </source>
</evidence>
<dbReference type="EMBL" id="BAABJO010000003">
    <property type="protein sequence ID" value="GAA5113532.1"/>
    <property type="molecule type" value="Genomic_DNA"/>
</dbReference>